<dbReference type="InterPro" id="IPR035901">
    <property type="entry name" value="GIY-YIG_endonuc_sf"/>
</dbReference>
<dbReference type="InterPro" id="IPR000305">
    <property type="entry name" value="GIY-YIG_endonuc"/>
</dbReference>
<dbReference type="AlphaFoldDB" id="A0A7X4GZA0"/>
<dbReference type="EMBL" id="WWCR01000004">
    <property type="protein sequence ID" value="MYM71764.1"/>
    <property type="molecule type" value="Genomic_DNA"/>
</dbReference>
<organism evidence="2 3">
    <name type="scientific">Duganella margarita</name>
    <dbReference type="NCBI Taxonomy" id="2692170"/>
    <lineage>
        <taxon>Bacteria</taxon>
        <taxon>Pseudomonadati</taxon>
        <taxon>Pseudomonadota</taxon>
        <taxon>Betaproteobacteria</taxon>
        <taxon>Burkholderiales</taxon>
        <taxon>Oxalobacteraceae</taxon>
        <taxon>Telluria group</taxon>
        <taxon>Duganella</taxon>
    </lineage>
</organism>
<dbReference type="SUPFAM" id="SSF82771">
    <property type="entry name" value="GIY-YIG endonuclease"/>
    <property type="match status" value="1"/>
</dbReference>
<proteinExistence type="predicted"/>
<gene>
    <name evidence="2" type="ORF">GTP56_06070</name>
</gene>
<protein>
    <submittedName>
        <fullName evidence="2">GIY-YIG nuclease family protein</fullName>
    </submittedName>
</protein>
<evidence type="ECO:0000313" key="2">
    <source>
        <dbReference type="EMBL" id="MYM71764.1"/>
    </source>
</evidence>
<comment type="caution">
    <text evidence="2">The sequence shown here is derived from an EMBL/GenBank/DDBJ whole genome shotgun (WGS) entry which is preliminary data.</text>
</comment>
<accession>A0A7X4GZA0</accession>
<evidence type="ECO:0000313" key="3">
    <source>
        <dbReference type="Proteomes" id="UP000469734"/>
    </source>
</evidence>
<feature type="domain" description="GIY-YIG" evidence="1">
    <location>
        <begin position="71"/>
        <end position="147"/>
    </location>
</feature>
<dbReference type="RefSeq" id="WP_161049404.1">
    <property type="nucleotide sequence ID" value="NZ_WWCR01000004.1"/>
</dbReference>
<dbReference type="PROSITE" id="PS50164">
    <property type="entry name" value="GIY_YIG"/>
    <property type="match status" value="1"/>
</dbReference>
<name>A0A7X4GZA0_9BURK</name>
<dbReference type="Proteomes" id="UP000469734">
    <property type="component" value="Unassembled WGS sequence"/>
</dbReference>
<dbReference type="Pfam" id="PF01541">
    <property type="entry name" value="GIY-YIG"/>
    <property type="match status" value="1"/>
</dbReference>
<sequence length="165" mass="19074">MTKLATLRGTVKQLVWAEKIRSEYAAKNPGCKHLLRRLDAQWWINNRVSIDAWKYDPDRKATGADPILAAIPACTYLLIDKLGRIYTGATTNIKRRLREHNSSGNRGYTRGTYWHLLAVKHFPTRTEAFAFERKVKRGGAARRRWLSEAHTRREAIALRFGYTFS</sequence>
<dbReference type="Gene3D" id="3.40.1440.10">
    <property type="entry name" value="GIY-YIG endonuclease"/>
    <property type="match status" value="1"/>
</dbReference>
<evidence type="ECO:0000259" key="1">
    <source>
        <dbReference type="PROSITE" id="PS50164"/>
    </source>
</evidence>
<reference evidence="2 3" key="1">
    <citation type="submission" date="2019-12" db="EMBL/GenBank/DDBJ databases">
        <title>Novel species isolated from a subtropical stream in China.</title>
        <authorList>
            <person name="Lu H."/>
        </authorList>
    </citation>
    <scope>NUCLEOTIDE SEQUENCE [LARGE SCALE GENOMIC DNA]</scope>
    <source>
        <strain evidence="2 3">FT134W</strain>
    </source>
</reference>